<dbReference type="Proteomes" id="UP000800039">
    <property type="component" value="Unassembled WGS sequence"/>
</dbReference>
<dbReference type="OrthoDB" id="3639251at2759"/>
<keyword evidence="3 7" id="KW-0812">Transmembrane</keyword>
<keyword evidence="2" id="KW-0813">Transport</keyword>
<feature type="transmembrane region" description="Helical" evidence="7">
    <location>
        <begin position="367"/>
        <end position="387"/>
    </location>
</feature>
<dbReference type="InterPro" id="IPR036259">
    <property type="entry name" value="MFS_trans_sf"/>
</dbReference>
<gene>
    <name evidence="8" type="ORF">K460DRAFT_280811</name>
</gene>
<dbReference type="FunFam" id="1.20.1250.20:FF:000065">
    <property type="entry name" value="Putative MFS pantothenate transporter"/>
    <property type="match status" value="1"/>
</dbReference>
<dbReference type="EMBL" id="ML976615">
    <property type="protein sequence ID" value="KAF1848810.1"/>
    <property type="molecule type" value="Genomic_DNA"/>
</dbReference>
<feature type="transmembrane region" description="Helical" evidence="7">
    <location>
        <begin position="432"/>
        <end position="450"/>
    </location>
</feature>
<feature type="transmembrane region" description="Helical" evidence="7">
    <location>
        <begin position="318"/>
        <end position="336"/>
    </location>
</feature>
<dbReference type="PANTHER" id="PTHR43791">
    <property type="entry name" value="PERMEASE-RELATED"/>
    <property type="match status" value="1"/>
</dbReference>
<feature type="transmembrane region" description="Helical" evidence="7">
    <location>
        <begin position="67"/>
        <end position="87"/>
    </location>
</feature>
<keyword evidence="5 7" id="KW-0472">Membrane</keyword>
<protein>
    <submittedName>
        <fullName evidence="8">MFS general substrate transporter</fullName>
    </submittedName>
</protein>
<accession>A0A9P4LB85</accession>
<feature type="transmembrane region" description="Helical" evidence="7">
    <location>
        <begin position="29"/>
        <end position="47"/>
    </location>
</feature>
<feature type="transmembrane region" description="Helical" evidence="7">
    <location>
        <begin position="164"/>
        <end position="187"/>
    </location>
</feature>
<feature type="transmembrane region" description="Helical" evidence="7">
    <location>
        <begin position="273"/>
        <end position="298"/>
    </location>
</feature>
<comment type="similarity">
    <text evidence="6">Belongs to the major facilitator superfamily. Allantoate permease family.</text>
</comment>
<organism evidence="8 9">
    <name type="scientific">Cucurbitaria berberidis CBS 394.84</name>
    <dbReference type="NCBI Taxonomy" id="1168544"/>
    <lineage>
        <taxon>Eukaryota</taxon>
        <taxon>Fungi</taxon>
        <taxon>Dikarya</taxon>
        <taxon>Ascomycota</taxon>
        <taxon>Pezizomycotina</taxon>
        <taxon>Dothideomycetes</taxon>
        <taxon>Pleosporomycetidae</taxon>
        <taxon>Pleosporales</taxon>
        <taxon>Pleosporineae</taxon>
        <taxon>Cucurbitariaceae</taxon>
        <taxon>Cucurbitaria</taxon>
    </lineage>
</organism>
<dbReference type="Pfam" id="PF07690">
    <property type="entry name" value="MFS_1"/>
    <property type="match status" value="1"/>
</dbReference>
<reference evidence="8" key="1">
    <citation type="submission" date="2020-01" db="EMBL/GenBank/DDBJ databases">
        <authorList>
            <consortium name="DOE Joint Genome Institute"/>
            <person name="Haridas S."/>
            <person name="Albert R."/>
            <person name="Binder M."/>
            <person name="Bloem J."/>
            <person name="Labutti K."/>
            <person name="Salamov A."/>
            <person name="Andreopoulos B."/>
            <person name="Baker S.E."/>
            <person name="Barry K."/>
            <person name="Bills G."/>
            <person name="Bluhm B.H."/>
            <person name="Cannon C."/>
            <person name="Castanera R."/>
            <person name="Culley D.E."/>
            <person name="Daum C."/>
            <person name="Ezra D."/>
            <person name="Gonzalez J.B."/>
            <person name="Henrissat B."/>
            <person name="Kuo A."/>
            <person name="Liang C."/>
            <person name="Lipzen A."/>
            <person name="Lutzoni F."/>
            <person name="Magnuson J."/>
            <person name="Mondo S."/>
            <person name="Nolan M."/>
            <person name="Ohm R."/>
            <person name="Pangilinan J."/>
            <person name="Park H.-J."/>
            <person name="Ramirez L."/>
            <person name="Alfaro M."/>
            <person name="Sun H."/>
            <person name="Tritt A."/>
            <person name="Yoshinaga Y."/>
            <person name="Zwiers L.-H."/>
            <person name="Turgeon B.G."/>
            <person name="Goodwin S.B."/>
            <person name="Spatafora J.W."/>
            <person name="Crous P.W."/>
            <person name="Grigoriev I.V."/>
        </authorList>
    </citation>
    <scope>NUCLEOTIDE SEQUENCE</scope>
    <source>
        <strain evidence="8">CBS 394.84</strain>
    </source>
</reference>
<dbReference type="Gene3D" id="1.20.1250.20">
    <property type="entry name" value="MFS general substrate transporter like domains"/>
    <property type="match status" value="1"/>
</dbReference>
<dbReference type="AlphaFoldDB" id="A0A9P4LB85"/>
<evidence type="ECO:0000313" key="8">
    <source>
        <dbReference type="EMBL" id="KAF1848810.1"/>
    </source>
</evidence>
<feature type="transmembrane region" description="Helical" evidence="7">
    <location>
        <begin position="130"/>
        <end position="155"/>
    </location>
</feature>
<name>A0A9P4LB85_9PLEO</name>
<feature type="transmembrane region" description="Helical" evidence="7">
    <location>
        <begin position="199"/>
        <end position="219"/>
    </location>
</feature>
<dbReference type="PANTHER" id="PTHR43791:SF15">
    <property type="entry name" value="TRANSPORTER SEO1-RELATED"/>
    <property type="match status" value="1"/>
</dbReference>
<evidence type="ECO:0000256" key="7">
    <source>
        <dbReference type="SAM" id="Phobius"/>
    </source>
</evidence>
<comment type="subcellular location">
    <subcellularLocation>
        <location evidence="1">Membrane</location>
        <topology evidence="1">Multi-pass membrane protein</topology>
    </subcellularLocation>
</comment>
<keyword evidence="9" id="KW-1185">Reference proteome</keyword>
<feature type="transmembrane region" description="Helical" evidence="7">
    <location>
        <begin position="399"/>
        <end position="420"/>
    </location>
</feature>
<proteinExistence type="inferred from homology"/>
<dbReference type="GO" id="GO:0016020">
    <property type="term" value="C:membrane"/>
    <property type="evidence" value="ECO:0007669"/>
    <property type="project" value="UniProtKB-SubCell"/>
</dbReference>
<feature type="transmembrane region" description="Helical" evidence="7">
    <location>
        <begin position="99"/>
        <end position="118"/>
    </location>
</feature>
<keyword evidence="4 7" id="KW-1133">Transmembrane helix</keyword>
<evidence type="ECO:0000256" key="2">
    <source>
        <dbReference type="ARBA" id="ARBA00022448"/>
    </source>
</evidence>
<dbReference type="InterPro" id="IPR011701">
    <property type="entry name" value="MFS"/>
</dbReference>
<evidence type="ECO:0000256" key="4">
    <source>
        <dbReference type="ARBA" id="ARBA00022989"/>
    </source>
</evidence>
<evidence type="ECO:0000256" key="5">
    <source>
        <dbReference type="ARBA" id="ARBA00023136"/>
    </source>
</evidence>
<dbReference type="GO" id="GO:0022857">
    <property type="term" value="F:transmembrane transporter activity"/>
    <property type="evidence" value="ECO:0007669"/>
    <property type="project" value="InterPro"/>
</dbReference>
<dbReference type="RefSeq" id="XP_040791373.1">
    <property type="nucleotide sequence ID" value="XM_040928431.1"/>
</dbReference>
<comment type="caution">
    <text evidence="8">The sequence shown here is derived from an EMBL/GenBank/DDBJ whole genome shotgun (WGS) entry which is preliminary data.</text>
</comment>
<dbReference type="GeneID" id="63845684"/>
<evidence type="ECO:0000256" key="6">
    <source>
        <dbReference type="ARBA" id="ARBA00037968"/>
    </source>
</evidence>
<evidence type="ECO:0000256" key="3">
    <source>
        <dbReference type="ARBA" id="ARBA00022692"/>
    </source>
</evidence>
<sequence>MEDGTAPPKATRKWYHWYSPDDTPEERRLLLKLDILIIPIALLSFWIKNMDYANINNAYVSGMKEELHFFGNELVQFQTVFTIASVVGQLPFAFLFPKVPMYILVPSMELIWGVFNLLQFKSQSFGEELAYRFMVGIFESAFFPGVQYVLGSWYLGHEIARRGAFFYVGQTVGALSTGLLTGSIATTFAGRHGLSGWRWMYIFTSVITFPIAIMGYFLWPGTPLKPNKLFLTDSDVALARKRLERHGHMDSNDVENPSLNWTQIKKTFRGWRVWVLTIWDITFWLSGLHVSGGTYLLWIKSLKRYGVKDINNLGSTAPGVGILYLLVFCFASDMFLGRPLALSISYAWNMIGVLILVIWSVPESAKWFAYNTIYGATVISPVFHGWANDILKHNSAERAFVLVFMNSVAQGMSAWLPLLVFPTVEAPRFRKGFPFTLAVSFLFLGMTQVVRHLHKRQEYVASF</sequence>
<evidence type="ECO:0000313" key="9">
    <source>
        <dbReference type="Proteomes" id="UP000800039"/>
    </source>
</evidence>
<evidence type="ECO:0000256" key="1">
    <source>
        <dbReference type="ARBA" id="ARBA00004141"/>
    </source>
</evidence>
<dbReference type="SUPFAM" id="SSF103473">
    <property type="entry name" value="MFS general substrate transporter"/>
    <property type="match status" value="1"/>
</dbReference>
<feature type="transmembrane region" description="Helical" evidence="7">
    <location>
        <begin position="343"/>
        <end position="361"/>
    </location>
</feature>